<name>A0ABT6SWG9_9ACTN</name>
<dbReference type="Pfam" id="PF17754">
    <property type="entry name" value="TetR_C_14"/>
    <property type="match status" value="1"/>
</dbReference>
<comment type="caution">
    <text evidence="7">The sequence shown here is derived from an EMBL/GenBank/DDBJ whole genome shotgun (WGS) entry which is preliminary data.</text>
</comment>
<feature type="compositionally biased region" description="Pro residues" evidence="5">
    <location>
        <begin position="1"/>
        <end position="14"/>
    </location>
</feature>
<dbReference type="SUPFAM" id="SSF46689">
    <property type="entry name" value="Homeodomain-like"/>
    <property type="match status" value="1"/>
</dbReference>
<accession>A0ABT6SWG9</accession>
<evidence type="ECO:0000256" key="3">
    <source>
        <dbReference type="ARBA" id="ARBA00023163"/>
    </source>
</evidence>
<dbReference type="PANTHER" id="PTHR30055:SF234">
    <property type="entry name" value="HTH-TYPE TRANSCRIPTIONAL REGULATOR BETI"/>
    <property type="match status" value="1"/>
</dbReference>
<dbReference type="Proteomes" id="UP001237105">
    <property type="component" value="Unassembled WGS sequence"/>
</dbReference>
<feature type="DNA-binding region" description="H-T-H motif" evidence="4">
    <location>
        <begin position="46"/>
        <end position="65"/>
    </location>
</feature>
<dbReference type="Gene3D" id="1.10.10.60">
    <property type="entry name" value="Homeodomain-like"/>
    <property type="match status" value="1"/>
</dbReference>
<feature type="domain" description="HTH tetR-type" evidence="6">
    <location>
        <begin position="23"/>
        <end position="83"/>
    </location>
</feature>
<dbReference type="InterPro" id="IPR050109">
    <property type="entry name" value="HTH-type_TetR-like_transc_reg"/>
</dbReference>
<dbReference type="InterPro" id="IPR009057">
    <property type="entry name" value="Homeodomain-like_sf"/>
</dbReference>
<dbReference type="Pfam" id="PF00440">
    <property type="entry name" value="TetR_N"/>
    <property type="match status" value="1"/>
</dbReference>
<dbReference type="InterPro" id="IPR041347">
    <property type="entry name" value="MftR_C"/>
</dbReference>
<reference evidence="7 8" key="1">
    <citation type="submission" date="2023-05" db="EMBL/GenBank/DDBJ databases">
        <title>Draft genome sequence of Streptomyces sp. B-S-A12 isolated from a cave soil in Thailand.</title>
        <authorList>
            <person name="Chamroensaksri N."/>
            <person name="Muangham S."/>
        </authorList>
    </citation>
    <scope>NUCLEOTIDE SEQUENCE [LARGE SCALE GENOMIC DNA]</scope>
    <source>
        <strain evidence="7 8">B-S-A12</strain>
    </source>
</reference>
<dbReference type="PANTHER" id="PTHR30055">
    <property type="entry name" value="HTH-TYPE TRANSCRIPTIONAL REGULATOR RUTR"/>
    <property type="match status" value="1"/>
</dbReference>
<evidence type="ECO:0000256" key="2">
    <source>
        <dbReference type="ARBA" id="ARBA00023125"/>
    </source>
</evidence>
<evidence type="ECO:0000313" key="8">
    <source>
        <dbReference type="Proteomes" id="UP001237105"/>
    </source>
</evidence>
<sequence>MTPVPTPAPTPAPAPGLRERKKLKTRSAIRSATYELIAAQGYEATTVEQIAAAAEVSPSTVIRYFPAKEDIVLGAEYEQPLEAALRSRPADEPVLTSLRYAIKAQLGADLDDTGLRLRCRLLRDVPEVRARMTESLTDTARRLCPLLAERTGRPATDLQLRVLVTAVAQAVLEVALHWAEGGRREDLTRLVDEALDVFADGI</sequence>
<evidence type="ECO:0000256" key="4">
    <source>
        <dbReference type="PROSITE-ProRule" id="PRU00335"/>
    </source>
</evidence>
<organism evidence="7 8">
    <name type="scientific">Streptomyces luteolus</name>
    <dbReference type="NCBI Taxonomy" id="3043615"/>
    <lineage>
        <taxon>Bacteria</taxon>
        <taxon>Bacillati</taxon>
        <taxon>Actinomycetota</taxon>
        <taxon>Actinomycetes</taxon>
        <taxon>Kitasatosporales</taxon>
        <taxon>Streptomycetaceae</taxon>
        <taxon>Streptomyces</taxon>
    </lineage>
</organism>
<gene>
    <name evidence="7" type="ORF">QIT00_13490</name>
</gene>
<proteinExistence type="predicted"/>
<keyword evidence="1" id="KW-0805">Transcription regulation</keyword>
<feature type="region of interest" description="Disordered" evidence="5">
    <location>
        <begin position="1"/>
        <end position="22"/>
    </location>
</feature>
<dbReference type="Gene3D" id="1.10.357.10">
    <property type="entry name" value="Tetracycline Repressor, domain 2"/>
    <property type="match status" value="1"/>
</dbReference>
<keyword evidence="3" id="KW-0804">Transcription</keyword>
<evidence type="ECO:0000256" key="1">
    <source>
        <dbReference type="ARBA" id="ARBA00023015"/>
    </source>
</evidence>
<dbReference type="PRINTS" id="PR00455">
    <property type="entry name" value="HTHTETR"/>
</dbReference>
<evidence type="ECO:0000256" key="5">
    <source>
        <dbReference type="SAM" id="MobiDB-lite"/>
    </source>
</evidence>
<keyword evidence="2 4" id="KW-0238">DNA-binding</keyword>
<dbReference type="EMBL" id="JASCIS010000011">
    <property type="protein sequence ID" value="MDI3419560.1"/>
    <property type="molecule type" value="Genomic_DNA"/>
</dbReference>
<keyword evidence="8" id="KW-1185">Reference proteome</keyword>
<dbReference type="PROSITE" id="PS50977">
    <property type="entry name" value="HTH_TETR_2"/>
    <property type="match status" value="1"/>
</dbReference>
<protein>
    <submittedName>
        <fullName evidence="7">TetR family transcriptional regulator</fullName>
    </submittedName>
</protein>
<dbReference type="RefSeq" id="WP_282535471.1">
    <property type="nucleotide sequence ID" value="NZ_JASCIS010000011.1"/>
</dbReference>
<evidence type="ECO:0000313" key="7">
    <source>
        <dbReference type="EMBL" id="MDI3419560.1"/>
    </source>
</evidence>
<dbReference type="InterPro" id="IPR001647">
    <property type="entry name" value="HTH_TetR"/>
</dbReference>
<evidence type="ECO:0000259" key="6">
    <source>
        <dbReference type="PROSITE" id="PS50977"/>
    </source>
</evidence>